<dbReference type="Proteomes" id="UP000272400">
    <property type="component" value="Unassembled WGS sequence"/>
</dbReference>
<accession>A0A3N1D2E7</accession>
<dbReference type="RefSeq" id="WP_123666943.1">
    <property type="nucleotide sequence ID" value="NZ_RJKE01000001.1"/>
</dbReference>
<reference evidence="1 2" key="1">
    <citation type="submission" date="2018-11" db="EMBL/GenBank/DDBJ databases">
        <title>Sequencing the genomes of 1000 actinobacteria strains.</title>
        <authorList>
            <person name="Klenk H.-P."/>
        </authorList>
    </citation>
    <scope>NUCLEOTIDE SEQUENCE [LARGE SCALE GENOMIC DNA]</scope>
    <source>
        <strain evidence="1 2">DSM 44254</strain>
    </source>
</reference>
<evidence type="ECO:0000313" key="1">
    <source>
        <dbReference type="EMBL" id="ROO87691.1"/>
    </source>
</evidence>
<dbReference type="AlphaFoldDB" id="A0A3N1D2E7"/>
<gene>
    <name evidence="1" type="ORF">EDD29_5319</name>
</gene>
<dbReference type="OrthoDB" id="4568724at2"/>
<sequence length="78" mass="7721">MASGNPTPAATLAAGCSPTTTNTARLRDLGSTWAKDLATGTYTATHHCTNSDTPATCGTTVSALMGGTLPLAALIPNS</sequence>
<evidence type="ECO:0000313" key="2">
    <source>
        <dbReference type="Proteomes" id="UP000272400"/>
    </source>
</evidence>
<name>A0A3N1D2E7_9ACTN</name>
<organism evidence="1 2">
    <name type="scientific">Actinocorallia herbida</name>
    <dbReference type="NCBI Taxonomy" id="58109"/>
    <lineage>
        <taxon>Bacteria</taxon>
        <taxon>Bacillati</taxon>
        <taxon>Actinomycetota</taxon>
        <taxon>Actinomycetes</taxon>
        <taxon>Streptosporangiales</taxon>
        <taxon>Thermomonosporaceae</taxon>
        <taxon>Actinocorallia</taxon>
    </lineage>
</organism>
<protein>
    <submittedName>
        <fullName evidence="1">Uncharacterized protein</fullName>
    </submittedName>
</protein>
<comment type="caution">
    <text evidence="1">The sequence shown here is derived from an EMBL/GenBank/DDBJ whole genome shotgun (WGS) entry which is preliminary data.</text>
</comment>
<proteinExistence type="predicted"/>
<dbReference type="EMBL" id="RJKE01000001">
    <property type="protein sequence ID" value="ROO87691.1"/>
    <property type="molecule type" value="Genomic_DNA"/>
</dbReference>
<keyword evidence="2" id="KW-1185">Reference proteome</keyword>